<proteinExistence type="predicted"/>
<evidence type="ECO:0000313" key="1">
    <source>
        <dbReference type="EMBL" id="CAJ2635151.1"/>
    </source>
</evidence>
<evidence type="ECO:0000313" key="2">
    <source>
        <dbReference type="Proteomes" id="UP001177021"/>
    </source>
</evidence>
<sequence length="258" mass="29528">MSPKFCKKSAFESQLQNFAYNSIWIHNSPNGYRNDRNRVRFPQNQTPLNLELQREINYRFSEMRQILPVTPKGTRPEVVHATINSSVLWNICEVLTLSKNMRLLGGASSADVEQRRLFSKWVLSVGDGEIGDDNDDNLELDIPSYLLIPNSGDPLASIVENTYSQLLQNMNDITYFQNRAILAPKNSIVDTINDYMLNLIPGEEKTYLSYDTPLTQNVDGQTVDDVHTPEFLNTIYTSGLPNHKLRLKSWSSEFQLCY</sequence>
<dbReference type="EMBL" id="CASHSV030000002">
    <property type="protein sequence ID" value="CAJ2635151.1"/>
    <property type="molecule type" value="Genomic_DNA"/>
</dbReference>
<gene>
    <name evidence="1" type="ORF">MILVUS5_LOCUS5902</name>
</gene>
<comment type="caution">
    <text evidence="1">The sequence shown here is derived from an EMBL/GenBank/DDBJ whole genome shotgun (WGS) entry which is preliminary data.</text>
</comment>
<name>A0ACB0IRN0_TRIPR</name>
<accession>A0ACB0IRN0</accession>
<organism evidence="1 2">
    <name type="scientific">Trifolium pratense</name>
    <name type="common">Red clover</name>
    <dbReference type="NCBI Taxonomy" id="57577"/>
    <lineage>
        <taxon>Eukaryota</taxon>
        <taxon>Viridiplantae</taxon>
        <taxon>Streptophyta</taxon>
        <taxon>Embryophyta</taxon>
        <taxon>Tracheophyta</taxon>
        <taxon>Spermatophyta</taxon>
        <taxon>Magnoliopsida</taxon>
        <taxon>eudicotyledons</taxon>
        <taxon>Gunneridae</taxon>
        <taxon>Pentapetalae</taxon>
        <taxon>rosids</taxon>
        <taxon>fabids</taxon>
        <taxon>Fabales</taxon>
        <taxon>Fabaceae</taxon>
        <taxon>Papilionoideae</taxon>
        <taxon>50 kb inversion clade</taxon>
        <taxon>NPAAA clade</taxon>
        <taxon>Hologalegina</taxon>
        <taxon>IRL clade</taxon>
        <taxon>Trifolieae</taxon>
        <taxon>Trifolium</taxon>
    </lineage>
</organism>
<protein>
    <submittedName>
        <fullName evidence="1">Uncharacterized protein</fullName>
    </submittedName>
</protein>
<keyword evidence="2" id="KW-1185">Reference proteome</keyword>
<dbReference type="Proteomes" id="UP001177021">
    <property type="component" value="Unassembled WGS sequence"/>
</dbReference>
<reference evidence="1" key="1">
    <citation type="submission" date="2023-10" db="EMBL/GenBank/DDBJ databases">
        <authorList>
            <person name="Rodriguez Cubillos JULIANA M."/>
            <person name="De Vega J."/>
        </authorList>
    </citation>
    <scope>NUCLEOTIDE SEQUENCE</scope>
</reference>